<proteinExistence type="predicted"/>
<reference evidence="2 3" key="1">
    <citation type="submission" date="2021-06" db="EMBL/GenBank/DDBJ databases">
        <title>Caerostris extrusa draft genome.</title>
        <authorList>
            <person name="Kono N."/>
            <person name="Arakawa K."/>
        </authorList>
    </citation>
    <scope>NUCLEOTIDE SEQUENCE [LARGE SCALE GENOMIC DNA]</scope>
</reference>
<keyword evidence="3" id="KW-1185">Reference proteome</keyword>
<dbReference type="Proteomes" id="UP001054945">
    <property type="component" value="Unassembled WGS sequence"/>
</dbReference>
<organism evidence="2 3">
    <name type="scientific">Caerostris extrusa</name>
    <name type="common">Bark spider</name>
    <name type="synonym">Caerostris bankana</name>
    <dbReference type="NCBI Taxonomy" id="172846"/>
    <lineage>
        <taxon>Eukaryota</taxon>
        <taxon>Metazoa</taxon>
        <taxon>Ecdysozoa</taxon>
        <taxon>Arthropoda</taxon>
        <taxon>Chelicerata</taxon>
        <taxon>Arachnida</taxon>
        <taxon>Araneae</taxon>
        <taxon>Araneomorphae</taxon>
        <taxon>Entelegynae</taxon>
        <taxon>Araneoidea</taxon>
        <taxon>Araneidae</taxon>
        <taxon>Caerostris</taxon>
    </lineage>
</organism>
<accession>A0AAV4NFY6</accession>
<name>A0AAV4NFY6_CAEEX</name>
<dbReference type="AlphaFoldDB" id="A0AAV4NFY6"/>
<sequence length="69" mass="7801">MCNFDLLKLKDDGIFIEYSALLTSESEITRDNYLCKSESRIKPRNPAGLGSSSPAQRNWRKGEAPEQHS</sequence>
<dbReference type="EMBL" id="BPLR01020898">
    <property type="protein sequence ID" value="GIX83722.1"/>
    <property type="molecule type" value="Genomic_DNA"/>
</dbReference>
<comment type="caution">
    <text evidence="2">The sequence shown here is derived from an EMBL/GenBank/DDBJ whole genome shotgun (WGS) entry which is preliminary data.</text>
</comment>
<evidence type="ECO:0000313" key="3">
    <source>
        <dbReference type="Proteomes" id="UP001054945"/>
    </source>
</evidence>
<evidence type="ECO:0000256" key="1">
    <source>
        <dbReference type="SAM" id="MobiDB-lite"/>
    </source>
</evidence>
<evidence type="ECO:0000313" key="2">
    <source>
        <dbReference type="EMBL" id="GIX83722.1"/>
    </source>
</evidence>
<feature type="region of interest" description="Disordered" evidence="1">
    <location>
        <begin position="39"/>
        <end position="69"/>
    </location>
</feature>
<feature type="compositionally biased region" description="Basic and acidic residues" evidence="1">
    <location>
        <begin position="60"/>
        <end position="69"/>
    </location>
</feature>
<protein>
    <submittedName>
        <fullName evidence="2">Uncharacterized protein</fullName>
    </submittedName>
</protein>
<gene>
    <name evidence="2" type="ORF">CEXT_607141</name>
</gene>